<dbReference type="InterPro" id="IPR050597">
    <property type="entry name" value="Cytochrome_c_Oxidase_Subunit"/>
</dbReference>
<dbReference type="PANTHER" id="PTHR33751">
    <property type="entry name" value="CBB3-TYPE CYTOCHROME C OXIDASE SUBUNIT FIXP"/>
    <property type="match status" value="1"/>
</dbReference>
<organism evidence="8 9">
    <name type="scientific">Ancylobacter dichloromethanicus</name>
    <dbReference type="NCBI Taxonomy" id="518825"/>
    <lineage>
        <taxon>Bacteria</taxon>
        <taxon>Pseudomonadati</taxon>
        <taxon>Pseudomonadota</taxon>
        <taxon>Alphaproteobacteria</taxon>
        <taxon>Hyphomicrobiales</taxon>
        <taxon>Xanthobacteraceae</taxon>
        <taxon>Ancylobacter</taxon>
    </lineage>
</organism>
<sequence>MNLRRRLSFRVTPRRALAAIGSALALALLVAWSGVIDIGASGGHWRITSWGLHWVMQNATRTYAMLEPEPPADLDSPARIRRAAGHFETSCAFCHGSPEHPSPTLAPHMTPMPPGLTQVTAKWTPRELSRIVRHGVKYTGMPAWIAPQRSDEVWSMVAFLRALPEMSGEEYRRLAFGEAVPAPAADPALEGCVRCHGRDGTSSGGAFPVLGGQSEAYLLATLEAFADGTRPSGIMQFAVDGLPPEDLTRLAAYYAGRGGVREQAAPDGSEGARIAFQGQPENDVPACQSCHGASPRRNPRYPYLGGQDAAYLATQLRRMKASEARGPTARVMHRIAERLPDQAIDAVAEFYAGQGRDPDPANAAR</sequence>
<dbReference type="Proteomes" id="UP001143370">
    <property type="component" value="Unassembled WGS sequence"/>
</dbReference>
<dbReference type="Gene3D" id="1.10.760.10">
    <property type="entry name" value="Cytochrome c-like domain"/>
    <property type="match status" value="3"/>
</dbReference>
<feature type="domain" description="Cytochrome c" evidence="7">
    <location>
        <begin position="78"/>
        <end position="164"/>
    </location>
</feature>
<comment type="caution">
    <text evidence="8">The sequence shown here is derived from an EMBL/GenBank/DDBJ whole genome shotgun (WGS) entry which is preliminary data.</text>
</comment>
<evidence type="ECO:0000256" key="1">
    <source>
        <dbReference type="ARBA" id="ARBA00022448"/>
    </source>
</evidence>
<reference evidence="8" key="1">
    <citation type="journal article" date="2014" name="Int. J. Syst. Evol. Microbiol.">
        <title>Complete genome sequence of Corynebacterium casei LMG S-19264T (=DSM 44701T), isolated from a smear-ripened cheese.</title>
        <authorList>
            <consortium name="US DOE Joint Genome Institute (JGI-PGF)"/>
            <person name="Walter F."/>
            <person name="Albersmeier A."/>
            <person name="Kalinowski J."/>
            <person name="Ruckert C."/>
        </authorList>
    </citation>
    <scope>NUCLEOTIDE SEQUENCE</scope>
    <source>
        <strain evidence="8">VKM B-2484</strain>
    </source>
</reference>
<dbReference type="GO" id="GO:0020037">
    <property type="term" value="F:heme binding"/>
    <property type="evidence" value="ECO:0007669"/>
    <property type="project" value="InterPro"/>
</dbReference>
<feature type="domain" description="Cytochrome c" evidence="7">
    <location>
        <begin position="266"/>
        <end position="355"/>
    </location>
</feature>
<dbReference type="GO" id="GO:0009055">
    <property type="term" value="F:electron transfer activity"/>
    <property type="evidence" value="ECO:0007669"/>
    <property type="project" value="InterPro"/>
</dbReference>
<evidence type="ECO:0000313" key="9">
    <source>
        <dbReference type="Proteomes" id="UP001143370"/>
    </source>
</evidence>
<evidence type="ECO:0000256" key="2">
    <source>
        <dbReference type="ARBA" id="ARBA00022617"/>
    </source>
</evidence>
<dbReference type="AlphaFoldDB" id="A0A9W6JDR5"/>
<dbReference type="InterPro" id="IPR036909">
    <property type="entry name" value="Cyt_c-like_dom_sf"/>
</dbReference>
<dbReference type="InterPro" id="IPR009056">
    <property type="entry name" value="Cyt_c-like_dom"/>
</dbReference>
<dbReference type="PANTHER" id="PTHR33751:SF9">
    <property type="entry name" value="CYTOCHROME C4"/>
    <property type="match status" value="1"/>
</dbReference>
<name>A0A9W6JDR5_9HYPH</name>
<proteinExistence type="predicted"/>
<dbReference type="PROSITE" id="PS51007">
    <property type="entry name" value="CYTC"/>
    <property type="match status" value="3"/>
</dbReference>
<keyword evidence="4" id="KW-0249">Electron transport</keyword>
<dbReference type="RefSeq" id="WP_213368403.1">
    <property type="nucleotide sequence ID" value="NZ_BSFJ01000035.1"/>
</dbReference>
<keyword evidence="9" id="KW-1185">Reference proteome</keyword>
<dbReference type="EMBL" id="BSFJ01000035">
    <property type="protein sequence ID" value="GLK73955.1"/>
    <property type="molecule type" value="Genomic_DNA"/>
</dbReference>
<keyword evidence="3 6" id="KW-0479">Metal-binding</keyword>
<evidence type="ECO:0000256" key="5">
    <source>
        <dbReference type="ARBA" id="ARBA00023004"/>
    </source>
</evidence>
<gene>
    <name evidence="8" type="ORF">GCM10017643_40730</name>
</gene>
<evidence type="ECO:0000256" key="3">
    <source>
        <dbReference type="ARBA" id="ARBA00022723"/>
    </source>
</evidence>
<evidence type="ECO:0000256" key="4">
    <source>
        <dbReference type="ARBA" id="ARBA00022982"/>
    </source>
</evidence>
<keyword evidence="5 6" id="KW-0408">Iron</keyword>
<dbReference type="SUPFAM" id="SSF46626">
    <property type="entry name" value="Cytochrome c"/>
    <property type="match status" value="3"/>
</dbReference>
<evidence type="ECO:0000259" key="7">
    <source>
        <dbReference type="PROSITE" id="PS51007"/>
    </source>
</evidence>
<keyword evidence="1" id="KW-0813">Transport</keyword>
<accession>A0A9W6JDR5</accession>
<protein>
    <submittedName>
        <fullName evidence="8">Cytochrome c</fullName>
    </submittedName>
</protein>
<evidence type="ECO:0000256" key="6">
    <source>
        <dbReference type="PROSITE-ProRule" id="PRU00433"/>
    </source>
</evidence>
<keyword evidence="2 6" id="KW-0349">Heme</keyword>
<evidence type="ECO:0000313" key="8">
    <source>
        <dbReference type="EMBL" id="GLK73955.1"/>
    </source>
</evidence>
<dbReference type="Pfam" id="PF13442">
    <property type="entry name" value="Cytochrome_CBB3"/>
    <property type="match status" value="1"/>
</dbReference>
<dbReference type="GO" id="GO:0046872">
    <property type="term" value="F:metal ion binding"/>
    <property type="evidence" value="ECO:0007669"/>
    <property type="project" value="UniProtKB-KW"/>
</dbReference>
<reference evidence="8" key="2">
    <citation type="submission" date="2023-01" db="EMBL/GenBank/DDBJ databases">
        <authorList>
            <person name="Sun Q."/>
            <person name="Evtushenko L."/>
        </authorList>
    </citation>
    <scope>NUCLEOTIDE SEQUENCE</scope>
    <source>
        <strain evidence="8">VKM B-2484</strain>
    </source>
</reference>
<feature type="domain" description="Cytochrome c" evidence="7">
    <location>
        <begin position="172"/>
        <end position="258"/>
    </location>
</feature>